<evidence type="ECO:0000313" key="1">
    <source>
        <dbReference type="EMBL" id="EAZ81208.1"/>
    </source>
</evidence>
<accession>A3HX85</accession>
<dbReference type="RefSeq" id="WP_008202936.1">
    <property type="nucleotide sequence ID" value="NZ_CM001023.1"/>
</dbReference>
<evidence type="ECO:0000313" key="2">
    <source>
        <dbReference type="Proteomes" id="UP000003919"/>
    </source>
</evidence>
<name>A3HX85_9BACT</name>
<gene>
    <name evidence="1" type="ORF">ALPR1_19268</name>
</gene>
<dbReference type="EMBL" id="AAXU02000001">
    <property type="protein sequence ID" value="EAZ81208.1"/>
    <property type="molecule type" value="Genomic_DNA"/>
</dbReference>
<dbReference type="AlphaFoldDB" id="A3HX85"/>
<sequence length="372" mass="43150">MKRLSLLVLISTIWGCTEERSSVQKYQVSFSEEISLDIGEVGMSSQVPFSISPVDRAQKSFLIFNEFYRRLDSVSFSDKNIWILPGRELPVEGPGSIPNFRHFTFVKDRVVFINSNDIYFVEDENTVDLNITRELDNGLGELKSINGADGRNNTFQAASPDADFLAFIIKDVRTGKFSLVKYDFNDFEEVPFLFDMDQMLNHRISFEKGPMTVSNSYAPYLTVFDSTIIISYPFFNKISKVNLNSQKQSDFLYESELFKKQKDLPEKTYGFKDMAEYSEVGSKWNNDVYYGSIFRLDDNLMYRMVFENQMSNKVFLELFDNTFEKIGEFDLTEIEPDLKSFHLTVEGKILIQSSKDQDEDIFKYYLISVDPI</sequence>
<dbReference type="Proteomes" id="UP000003919">
    <property type="component" value="Unassembled WGS sequence"/>
</dbReference>
<comment type="caution">
    <text evidence="1">The sequence shown here is derived from an EMBL/GenBank/DDBJ whole genome shotgun (WGS) entry which is preliminary data.</text>
</comment>
<protein>
    <submittedName>
        <fullName evidence="1">Uncharacterized protein</fullName>
    </submittedName>
</protein>
<proteinExistence type="predicted"/>
<keyword evidence="2" id="KW-1185">Reference proteome</keyword>
<reference evidence="1 2" key="1">
    <citation type="journal article" date="2011" name="J. Bacteriol.">
        <title>Complete genome sequence of Algoriphagus sp. PR1, bacterial prey of a colony-forming choanoflagellate.</title>
        <authorList>
            <person name="Alegado R.A."/>
            <person name="Ferriera S."/>
            <person name="Nusbaum C."/>
            <person name="Young S.K."/>
            <person name="Zeng Q."/>
            <person name="Imamovic A."/>
            <person name="Fairclough S.R."/>
            <person name="King N."/>
        </authorList>
    </citation>
    <scope>NUCLEOTIDE SEQUENCE [LARGE SCALE GENOMIC DNA]</scope>
    <source>
        <strain evidence="1 2">PR1</strain>
    </source>
</reference>
<dbReference type="HOGENOM" id="CLU_743220_0_0_10"/>
<dbReference type="OrthoDB" id="816253at2"/>
<organism evidence="1 2">
    <name type="scientific">Algoriphagus machipongonensis</name>
    <dbReference type="NCBI Taxonomy" id="388413"/>
    <lineage>
        <taxon>Bacteria</taxon>
        <taxon>Pseudomonadati</taxon>
        <taxon>Bacteroidota</taxon>
        <taxon>Cytophagia</taxon>
        <taxon>Cytophagales</taxon>
        <taxon>Cyclobacteriaceae</taxon>
        <taxon>Algoriphagus</taxon>
    </lineage>
</organism>